<dbReference type="EMBL" id="CAJOBJ010000440">
    <property type="protein sequence ID" value="CAF3822729.1"/>
    <property type="molecule type" value="Genomic_DNA"/>
</dbReference>
<dbReference type="Proteomes" id="UP000681720">
    <property type="component" value="Unassembled WGS sequence"/>
</dbReference>
<evidence type="ECO:0000313" key="4">
    <source>
        <dbReference type="EMBL" id="CAF4073809.1"/>
    </source>
</evidence>
<evidence type="ECO:0000256" key="1">
    <source>
        <dbReference type="SAM" id="MobiDB-lite"/>
    </source>
</evidence>
<gene>
    <name evidence="5" type="ORF">BYL167_LOCUS19207</name>
    <name evidence="2" type="ORF">CJN711_LOCUS3464</name>
    <name evidence="3" type="ORF">GIL414_LOCUS2320</name>
    <name evidence="4" type="ORF">SMN809_LOCUS15902</name>
</gene>
<sequence length="182" mass="21003">MPLITSMDSPHLLSESLPELPPDEAITNLNSHSVECFPHKRSTNAKRRKNQKSSLRHRRNRYHYDIIRPANMKITSIKQLLRSEPNNIHDTTYTNVSANDFKVIIGNTSDCITPACSVQCICDDRIKLYLKNYRFQLSNLTKHLKTINHKSPLIVNNKNQDLDDPEVLDQTDLDDPILRSEK</sequence>
<proteinExistence type="predicted"/>
<comment type="caution">
    <text evidence="2">The sequence shown here is derived from an EMBL/GenBank/DDBJ whole genome shotgun (WGS) entry which is preliminary data.</text>
</comment>
<dbReference type="Proteomes" id="UP000681967">
    <property type="component" value="Unassembled WGS sequence"/>
</dbReference>
<name>A0A814INQ1_9BILA</name>
<dbReference type="AlphaFoldDB" id="A0A814INQ1"/>
<evidence type="ECO:0000313" key="5">
    <source>
        <dbReference type="EMBL" id="CAF4102846.1"/>
    </source>
</evidence>
<feature type="region of interest" description="Disordered" evidence="1">
    <location>
        <begin position="155"/>
        <end position="182"/>
    </location>
</feature>
<feature type="compositionally biased region" description="Acidic residues" evidence="1">
    <location>
        <begin position="162"/>
        <end position="175"/>
    </location>
</feature>
<dbReference type="EMBL" id="CAJOBI010006956">
    <property type="protein sequence ID" value="CAF4073809.1"/>
    <property type="molecule type" value="Genomic_DNA"/>
</dbReference>
<reference evidence="2" key="1">
    <citation type="submission" date="2021-02" db="EMBL/GenBank/DDBJ databases">
        <authorList>
            <person name="Nowell W R."/>
        </authorList>
    </citation>
    <scope>NUCLEOTIDE SEQUENCE</scope>
</reference>
<evidence type="ECO:0000313" key="2">
    <source>
        <dbReference type="EMBL" id="CAF1024082.1"/>
    </source>
</evidence>
<organism evidence="2 6">
    <name type="scientific">Rotaria magnacalcarata</name>
    <dbReference type="NCBI Taxonomy" id="392030"/>
    <lineage>
        <taxon>Eukaryota</taxon>
        <taxon>Metazoa</taxon>
        <taxon>Spiralia</taxon>
        <taxon>Gnathifera</taxon>
        <taxon>Rotifera</taxon>
        <taxon>Eurotatoria</taxon>
        <taxon>Bdelloidea</taxon>
        <taxon>Philodinida</taxon>
        <taxon>Philodinidae</taxon>
        <taxon>Rotaria</taxon>
    </lineage>
</organism>
<dbReference type="EMBL" id="CAJOBH010008084">
    <property type="protein sequence ID" value="CAF4102846.1"/>
    <property type="molecule type" value="Genomic_DNA"/>
</dbReference>
<dbReference type="Proteomes" id="UP000663855">
    <property type="component" value="Unassembled WGS sequence"/>
</dbReference>
<evidence type="ECO:0000313" key="6">
    <source>
        <dbReference type="Proteomes" id="UP000663855"/>
    </source>
</evidence>
<accession>A0A814INQ1</accession>
<dbReference type="Proteomes" id="UP000676336">
    <property type="component" value="Unassembled WGS sequence"/>
</dbReference>
<protein>
    <submittedName>
        <fullName evidence="2">Uncharacterized protein</fullName>
    </submittedName>
</protein>
<dbReference type="EMBL" id="CAJNOV010000464">
    <property type="protein sequence ID" value="CAF1024082.1"/>
    <property type="molecule type" value="Genomic_DNA"/>
</dbReference>
<evidence type="ECO:0000313" key="3">
    <source>
        <dbReference type="EMBL" id="CAF3822729.1"/>
    </source>
</evidence>